<comment type="caution">
    <text evidence="2">The sequence shown here is derived from an EMBL/GenBank/DDBJ whole genome shotgun (WGS) entry which is preliminary data.</text>
</comment>
<keyword evidence="1" id="KW-1133">Transmembrane helix</keyword>
<evidence type="ECO:0000256" key="1">
    <source>
        <dbReference type="SAM" id="Phobius"/>
    </source>
</evidence>
<keyword evidence="3" id="KW-1185">Reference proteome</keyword>
<sequence length="105" mass="11323">MAVTGLHGRWFSGSGNGYTTVDMNFPPKPAYAFAVLHGTTGGGTSYAGIMGFRRRLSDGSDQRVDFGDWSFWPPSVSDFMSSITLAIATTGGQTAWLYALIMDWA</sequence>
<dbReference type="RefSeq" id="WP_190131869.1">
    <property type="nucleotide sequence ID" value="NZ_BNBD01000011.1"/>
</dbReference>
<keyword evidence="1" id="KW-0812">Transmembrane</keyword>
<dbReference type="EMBL" id="BNBD01000011">
    <property type="protein sequence ID" value="GHF61853.1"/>
    <property type="molecule type" value="Genomic_DNA"/>
</dbReference>
<gene>
    <name evidence="2" type="ORF">GCM10010218_49310</name>
</gene>
<name>A0A919B6T8_9ACTN</name>
<dbReference type="Proteomes" id="UP000638313">
    <property type="component" value="Unassembled WGS sequence"/>
</dbReference>
<dbReference type="AlphaFoldDB" id="A0A919B6T8"/>
<proteinExistence type="predicted"/>
<keyword evidence="1" id="KW-0472">Membrane</keyword>
<accession>A0A919B6T8</accession>
<protein>
    <submittedName>
        <fullName evidence="2">Uncharacterized protein</fullName>
    </submittedName>
</protein>
<organism evidence="2 3">
    <name type="scientific">Streptomyces mashuensis</name>
    <dbReference type="NCBI Taxonomy" id="33904"/>
    <lineage>
        <taxon>Bacteria</taxon>
        <taxon>Bacillati</taxon>
        <taxon>Actinomycetota</taxon>
        <taxon>Actinomycetes</taxon>
        <taxon>Kitasatosporales</taxon>
        <taxon>Streptomycetaceae</taxon>
        <taxon>Streptomyces</taxon>
    </lineage>
</organism>
<evidence type="ECO:0000313" key="3">
    <source>
        <dbReference type="Proteomes" id="UP000638313"/>
    </source>
</evidence>
<feature type="transmembrane region" description="Helical" evidence="1">
    <location>
        <begin position="79"/>
        <end position="101"/>
    </location>
</feature>
<reference evidence="2" key="2">
    <citation type="submission" date="2020-09" db="EMBL/GenBank/DDBJ databases">
        <authorList>
            <person name="Sun Q."/>
            <person name="Ohkuma M."/>
        </authorList>
    </citation>
    <scope>NUCLEOTIDE SEQUENCE</scope>
    <source>
        <strain evidence="2">JCM 4059</strain>
    </source>
</reference>
<reference evidence="2" key="1">
    <citation type="journal article" date="2014" name="Int. J. Syst. Evol. Microbiol.">
        <title>Complete genome sequence of Corynebacterium casei LMG S-19264T (=DSM 44701T), isolated from a smear-ripened cheese.</title>
        <authorList>
            <consortium name="US DOE Joint Genome Institute (JGI-PGF)"/>
            <person name="Walter F."/>
            <person name="Albersmeier A."/>
            <person name="Kalinowski J."/>
            <person name="Ruckert C."/>
        </authorList>
    </citation>
    <scope>NUCLEOTIDE SEQUENCE</scope>
    <source>
        <strain evidence="2">JCM 4059</strain>
    </source>
</reference>
<evidence type="ECO:0000313" key="2">
    <source>
        <dbReference type="EMBL" id="GHF61853.1"/>
    </source>
</evidence>